<keyword evidence="3" id="KW-0575">Peroxidase</keyword>
<gene>
    <name evidence="13" type="primary">ccmG</name>
    <name evidence="13" type="ORF">GCM10011399_27670</name>
</gene>
<evidence type="ECO:0000256" key="11">
    <source>
        <dbReference type="ARBA" id="ARBA00049091"/>
    </source>
</evidence>
<comment type="caution">
    <text evidence="13">The sequence shown here is derived from an EMBL/GenBank/DDBJ whole genome shotgun (WGS) entry which is preliminary data.</text>
</comment>
<dbReference type="Pfam" id="PF00578">
    <property type="entry name" value="AhpC-TSA"/>
    <property type="match status" value="1"/>
</dbReference>
<accession>A0A917BB64</accession>
<dbReference type="Proteomes" id="UP000598775">
    <property type="component" value="Unassembled WGS sequence"/>
</dbReference>
<evidence type="ECO:0000256" key="10">
    <source>
        <dbReference type="ARBA" id="ARBA00041373"/>
    </source>
</evidence>
<reference evidence="13 14" key="1">
    <citation type="journal article" date="2014" name="Int. J. Syst. Evol. Microbiol.">
        <title>Complete genome sequence of Corynebacterium casei LMG S-19264T (=DSM 44701T), isolated from a smear-ripened cheese.</title>
        <authorList>
            <consortium name="US DOE Joint Genome Institute (JGI-PGF)"/>
            <person name="Walter F."/>
            <person name="Albersmeier A."/>
            <person name="Kalinowski J."/>
            <person name="Ruckert C."/>
        </authorList>
    </citation>
    <scope>NUCLEOTIDE SEQUENCE [LARGE SCALE GENOMIC DNA]</scope>
    <source>
        <strain evidence="13 14">CGMCC 1.12976</strain>
    </source>
</reference>
<dbReference type="AlphaFoldDB" id="A0A917BB64"/>
<keyword evidence="6" id="KW-1015">Disulfide bond</keyword>
<evidence type="ECO:0000256" key="5">
    <source>
        <dbReference type="ARBA" id="ARBA00023002"/>
    </source>
</evidence>
<evidence type="ECO:0000313" key="13">
    <source>
        <dbReference type="EMBL" id="GGF33029.1"/>
    </source>
</evidence>
<dbReference type="SUPFAM" id="SSF52833">
    <property type="entry name" value="Thioredoxin-like"/>
    <property type="match status" value="1"/>
</dbReference>
<dbReference type="GO" id="GO:0045454">
    <property type="term" value="P:cell redox homeostasis"/>
    <property type="evidence" value="ECO:0007669"/>
    <property type="project" value="TreeGrafter"/>
</dbReference>
<protein>
    <recommendedName>
        <fullName evidence="2">thioredoxin-dependent peroxiredoxin</fullName>
        <ecNumber evidence="2">1.11.1.24</ecNumber>
    </recommendedName>
    <alternativeName>
        <fullName evidence="10">Bacterioferritin comigratory protein</fullName>
    </alternativeName>
    <alternativeName>
        <fullName evidence="8">Thioredoxin peroxidase</fullName>
    </alternativeName>
</protein>
<evidence type="ECO:0000313" key="14">
    <source>
        <dbReference type="Proteomes" id="UP000598775"/>
    </source>
</evidence>
<dbReference type="EC" id="1.11.1.24" evidence="2"/>
<dbReference type="CDD" id="cd02966">
    <property type="entry name" value="TlpA_like_family"/>
    <property type="match status" value="1"/>
</dbReference>
<evidence type="ECO:0000256" key="8">
    <source>
        <dbReference type="ARBA" id="ARBA00032824"/>
    </source>
</evidence>
<dbReference type="GO" id="GO:0034599">
    <property type="term" value="P:cellular response to oxidative stress"/>
    <property type="evidence" value="ECO:0007669"/>
    <property type="project" value="TreeGrafter"/>
</dbReference>
<evidence type="ECO:0000259" key="12">
    <source>
        <dbReference type="PROSITE" id="PS51352"/>
    </source>
</evidence>
<dbReference type="Gene3D" id="3.40.30.10">
    <property type="entry name" value="Glutaredoxin"/>
    <property type="match status" value="1"/>
</dbReference>
<evidence type="ECO:0000256" key="1">
    <source>
        <dbReference type="ARBA" id="ARBA00003330"/>
    </source>
</evidence>
<proteinExistence type="inferred from homology"/>
<dbReference type="PANTHER" id="PTHR42801">
    <property type="entry name" value="THIOREDOXIN-DEPENDENT PEROXIDE REDUCTASE"/>
    <property type="match status" value="1"/>
</dbReference>
<dbReference type="GO" id="GO:0005737">
    <property type="term" value="C:cytoplasm"/>
    <property type="evidence" value="ECO:0007669"/>
    <property type="project" value="TreeGrafter"/>
</dbReference>
<name>A0A917BB64_9MICO</name>
<dbReference type="InterPro" id="IPR036249">
    <property type="entry name" value="Thioredoxin-like_sf"/>
</dbReference>
<dbReference type="PROSITE" id="PS51352">
    <property type="entry name" value="THIOREDOXIN_2"/>
    <property type="match status" value="1"/>
</dbReference>
<dbReference type="RefSeq" id="WP_188679204.1">
    <property type="nucleotide sequence ID" value="NZ_BMGP01000005.1"/>
</dbReference>
<evidence type="ECO:0000256" key="3">
    <source>
        <dbReference type="ARBA" id="ARBA00022559"/>
    </source>
</evidence>
<dbReference type="GO" id="GO:0008379">
    <property type="term" value="F:thioredoxin peroxidase activity"/>
    <property type="evidence" value="ECO:0007669"/>
    <property type="project" value="TreeGrafter"/>
</dbReference>
<dbReference type="InterPro" id="IPR050924">
    <property type="entry name" value="Peroxiredoxin_BCP/PrxQ"/>
</dbReference>
<keyword evidence="4" id="KW-0049">Antioxidant</keyword>
<evidence type="ECO:0000256" key="7">
    <source>
        <dbReference type="ARBA" id="ARBA00023284"/>
    </source>
</evidence>
<keyword evidence="5" id="KW-0560">Oxidoreductase</keyword>
<comment type="similarity">
    <text evidence="9">Belongs to the peroxiredoxin family. BCP/PrxQ subfamily.</text>
</comment>
<comment type="catalytic activity">
    <reaction evidence="11">
        <text>a hydroperoxide + [thioredoxin]-dithiol = an alcohol + [thioredoxin]-disulfide + H2O</text>
        <dbReference type="Rhea" id="RHEA:62620"/>
        <dbReference type="Rhea" id="RHEA-COMP:10698"/>
        <dbReference type="Rhea" id="RHEA-COMP:10700"/>
        <dbReference type="ChEBI" id="CHEBI:15377"/>
        <dbReference type="ChEBI" id="CHEBI:29950"/>
        <dbReference type="ChEBI" id="CHEBI:30879"/>
        <dbReference type="ChEBI" id="CHEBI:35924"/>
        <dbReference type="ChEBI" id="CHEBI:50058"/>
        <dbReference type="EC" id="1.11.1.24"/>
    </reaction>
</comment>
<evidence type="ECO:0000256" key="2">
    <source>
        <dbReference type="ARBA" id="ARBA00013017"/>
    </source>
</evidence>
<feature type="domain" description="Thioredoxin" evidence="12">
    <location>
        <begin position="1"/>
        <end position="152"/>
    </location>
</feature>
<evidence type="ECO:0000256" key="9">
    <source>
        <dbReference type="ARBA" id="ARBA00038489"/>
    </source>
</evidence>
<evidence type="ECO:0000256" key="6">
    <source>
        <dbReference type="ARBA" id="ARBA00023157"/>
    </source>
</evidence>
<evidence type="ECO:0000256" key="4">
    <source>
        <dbReference type="ARBA" id="ARBA00022862"/>
    </source>
</evidence>
<dbReference type="InterPro" id="IPR000866">
    <property type="entry name" value="AhpC/TSA"/>
</dbReference>
<dbReference type="PANTHER" id="PTHR42801:SF4">
    <property type="entry name" value="AHPC_TSA FAMILY PROTEIN"/>
    <property type="match status" value="1"/>
</dbReference>
<dbReference type="EMBL" id="BMGP01000005">
    <property type="protein sequence ID" value="GGF33029.1"/>
    <property type="molecule type" value="Genomic_DNA"/>
</dbReference>
<dbReference type="InterPro" id="IPR013766">
    <property type="entry name" value="Thioredoxin_domain"/>
</dbReference>
<organism evidence="13 14">
    <name type="scientific">Subtercola lobariae</name>
    <dbReference type="NCBI Taxonomy" id="1588641"/>
    <lineage>
        <taxon>Bacteria</taxon>
        <taxon>Bacillati</taxon>
        <taxon>Actinomycetota</taxon>
        <taxon>Actinomycetes</taxon>
        <taxon>Micrococcales</taxon>
        <taxon>Microbacteriaceae</taxon>
        <taxon>Subtercola</taxon>
    </lineage>
</organism>
<comment type="function">
    <text evidence="1">Thiol-specific peroxidase that catalyzes the reduction of hydrogen peroxide and organic hydroperoxides to water and alcohols, respectively. Plays a role in cell protection against oxidative stress by detoxifying peroxides and as sensor of hydrogen peroxide-mediated signaling events.</text>
</comment>
<keyword evidence="14" id="KW-1185">Reference proteome</keyword>
<sequence length="155" mass="16473">MIDVGSTLDLKLEDTEGHPVSLADHAGVDNVLIYFMRALSCAQCNAHAQSFVRNQAQFDDANVSIIVAVPEGVTEAAAWKAKKNIPYTVVVGEEGTPHQSVGLLKKVFGAMQQSGTVLVDTDGIVRYTHASTIPTTSFNSGEMTAALAELKPVSK</sequence>
<keyword evidence="7" id="KW-0676">Redox-active center</keyword>